<evidence type="ECO:0000259" key="8">
    <source>
        <dbReference type="PROSITE" id="PS52004"/>
    </source>
</evidence>
<dbReference type="EMBL" id="ML179196">
    <property type="protein sequence ID" value="THU95611.1"/>
    <property type="molecule type" value="Genomic_DNA"/>
</dbReference>
<dbReference type="InterPro" id="IPR057326">
    <property type="entry name" value="KR_dom"/>
</dbReference>
<evidence type="ECO:0000256" key="5">
    <source>
        <dbReference type="ARBA" id="ARBA00023268"/>
    </source>
</evidence>
<dbReference type="InterPro" id="IPR042104">
    <property type="entry name" value="PKS_dehydratase_sf"/>
</dbReference>
<dbReference type="InterPro" id="IPR014043">
    <property type="entry name" value="Acyl_transferase_dom"/>
</dbReference>
<dbReference type="InterPro" id="IPR016036">
    <property type="entry name" value="Malonyl_transacylase_ACP-bd"/>
</dbReference>
<dbReference type="InterPro" id="IPR020841">
    <property type="entry name" value="PKS_Beta-ketoAc_synthase_dom"/>
</dbReference>
<dbReference type="InterPro" id="IPR016039">
    <property type="entry name" value="Thiolase-like"/>
</dbReference>
<dbReference type="InterPro" id="IPR032821">
    <property type="entry name" value="PKS_assoc"/>
</dbReference>
<keyword evidence="11" id="KW-1185">Reference proteome</keyword>
<dbReference type="SMART" id="SM00827">
    <property type="entry name" value="PKS_AT"/>
    <property type="match status" value="1"/>
</dbReference>
<dbReference type="Pfam" id="PF00109">
    <property type="entry name" value="ketoacyl-synt"/>
    <property type="match status" value="1"/>
</dbReference>
<keyword evidence="3" id="KW-0597">Phosphoprotein</keyword>
<feature type="region of interest" description="N-terminal hotdog fold" evidence="6">
    <location>
        <begin position="871"/>
        <end position="987"/>
    </location>
</feature>
<dbReference type="InterPro" id="IPR009081">
    <property type="entry name" value="PP-bd_ACP"/>
</dbReference>
<dbReference type="PROSITE" id="PS52004">
    <property type="entry name" value="KS3_2"/>
    <property type="match status" value="1"/>
</dbReference>
<dbReference type="SMART" id="SM00822">
    <property type="entry name" value="PKS_KR"/>
    <property type="match status" value="1"/>
</dbReference>
<sequence length="2547" mass="280347">MPHNIAIVGISVEIPGGTWSEKNLDHASFFEFLLKSGQSYTKIPGNRFNVDAWLGPNTGQISTQNGSFLKDIELFDNVEFGVSLKDARAMAAGTRKVIEHSFLALYDSGIDYRTQNVGCFNTGSFYDITTVAEPDHFDTEGSFAGAPAMMSNRVSYHLDLRGPSIPSDTACSSTCTAMHIAVNSIICGDCDAAVVAGCQLAHRFSDWFNYSQGHVLSKDGKCKPFDASADGFSRGEAVAAIVLKPVEAAISDGDHIYGIVQGTAVNAAGSLGPPNAPVAEAQRDAMLKAFQRANRSPREVDYVECHATVGKEYGRSNDLMIGSVKGNVGHTEICSFLVSLSKVLSMFESGLIPPNVNLSRPNPAINWEEYRLRVPLSTSPLSCRSGYTSLVGIASSGIGGSNAHVVLESPRNNDDEVFEYNTSKPILLVAGGLSPRSASSIMTSALQAAEANPEMIGKLAVDLGRRARQMTWRTFSVVSKDKVSDTSFPSPVIVPQARPQLVFVFSGQGPQYNDMGRELFETFPVFRDSVIQSDRIFTKIVGKSLMNDYGLFGSDRPSTPLPDQWPADLTLPSLAVFQIALFDLLTHIGINPDMVLGHSAGETTLLYASGAAPREMAVALAIARGIAFRSIEKFGGTMAALSCSADDCQRLIRVSGCDKVDIACYNAPSAVAISGKEETIDQILSLATAEGITATKLKTKVPVHSAMMELCREQYQALVGDVFAQYHGSHEPQIPTISTLTGKLLHSSFDAQYFWDNARSSVMFTDAMKTATSMNDNPIFIEISPHPVLSSYIQQQTSVPNQVLSSARRPRKGQGPVELSVFLQMLGNLTVSGYNGIQFHRVHGSRRLGKDRDRSTLIQYPFTRKAFPLYPDVPSVQKQLESHNGPLNHKYLRINQDTHPSLVEHVIRGEPIMPAAGFLEMAFEFGATCLINVDFRSILSIAAEKPVPVQVALDGCYWTIASSGTRGSSKSSTLHAEGYLAYDQPTPVPAIDIQSIQQRCDTHHSTSIYPALDYALNYGPSYKRVLEVFLNREEALVVIKGLTEDIFNDEDYIVHPAVLDASLHVLCYRPFHANLDAKVYYLPDRIRRVILHHPPKAKYFPSSRLYVHHKIVGWLPDRIISDAVIANEDGVVLCSMEGLEGAAHFLHHISKPDRFYDVVHQPHSTYPYKPLMLPVNAADQLRSDLSQEMLYKRLAQVQLSTSRLNPEATSLRSIECLRKYLCWLRSQKNFITVCFIGLEDSLSIKSNFAQLISEDLGLSIAYFFCNSSQVLPCTSTVVHGQFGPIDFHQPLRPQGLRPFSFDVVITLESEKFSLGPELIFTLSRQLLFPGGCMLLLCDQSINTDALRGSAKKAGFTCLYQGIHHSEETPTFSLMARFLPSSDDDIFLPLFTDDTLIYTYHEGRELDLQWYMSGLDQTKSLDIWITALSGREGDQASGLVRVLHPEYPAWRLRLAVFPSSFSRKRRIEFIQALPKYLEDELEIMIAPTGDVLVPRSVTYRSVKLEDTVLNTIPPAPASNSIAVIKVVAASAFGSGYGFVGKIESGDFQGSLVGGITECIPGEWITLEVAHLFLLHESGKIFLGSVKTLDVLAFSIPGMAVAALAPSLPVFNRPDCLEGLRVLLTHRESPIGRVVSMIYKARGAYVVEVGAELDLFKLSSLQKEPFDLIISGHTDPQFRQISQILLRKKSNPVFLWNSEESGLCSIIQREPYTICDALSSVFPFLIDSAVHEEIMTLPDLNDYPIPSDNTPQRLFDPNKTYILLGGIGSIGPHVALWMYNCGARHIVLTSRGGETTLTRDGNQWAHRVVQYLLSCPELQLHLEKIDVGEEDQLQKYLSSVMPAVAGCFILTAAKADGFFMNLSPAEYKKVRDATSRVYDALNRAADVSQWEFVVHFSSVSALFGNAGQANYSSCKSVVDGALGRLGNAFSFVCPPIQGTIMVDNSQGKVFDSWQVSMQEMILWLEDAMIQFFNGRKMRYYTPEFDWAQISTVTLGATDLIQHLLPSTSVSGLFASDLGVDPSVALLEMIGKILEIPEDEFSLDVPLTSYGLDSFTASRISFTLEKDFGLSVTQIQLIANMTTEDLIKRLSNRPQPGEIVVKTMKHVVDEMIAMVDRYISAKFTALLPTSADSVPSPSHRTVLLTGATGTVGSHILLSLLQDNEVEAVHVLIRRREPSTTLESLLKSALQREALPIVSMMSSEKLHLHEFFVGQSNLGLPEDTVNIVLTSVTHIIHSAWKANDFGSPLSAYEDLMQDTVTLINFALRSKLSITPSFIYTSTTAVCRYKASTAPVPEEHITREDFRMIQDMPIEVGDESGYLQSKWVCEQIIEHIVETAKLPALIIRIGQLSGGPPTGMWRTFQWFPTLVKSALFVKCLPDGDGSASWLPVSMAASAIVDMYATTKGMVHLVHPRPVSWRSLMKEIAQDMNVPLVPYSEWFNRLEVEASSAATVSTSVPDSASALVSTSLSPYGKNTAISLVDYYRLGTRPSSEFRAPTESMHLEPDVSILKATLASQTLANPDIVGLGRGDVEYWLEGWRKEGFLPIRKA</sequence>
<dbReference type="Gene3D" id="3.40.366.10">
    <property type="entry name" value="Malonyl-Coenzyme A Acyl Carrier Protein, domain 2"/>
    <property type="match status" value="1"/>
</dbReference>
<dbReference type="InterPro" id="IPR013120">
    <property type="entry name" value="FAR_NAD-bd"/>
</dbReference>
<feature type="active site" description="Proton donor; for dehydratase activity" evidence="6">
    <location>
        <position position="1060"/>
    </location>
</feature>
<dbReference type="OrthoDB" id="329835at2759"/>
<feature type="domain" description="PKS/mFAS DH" evidence="9">
    <location>
        <begin position="871"/>
        <end position="1150"/>
    </location>
</feature>
<dbReference type="Gene3D" id="3.40.50.720">
    <property type="entry name" value="NAD(P)-binding Rossmann-like Domain"/>
    <property type="match status" value="2"/>
</dbReference>
<dbReference type="Proteomes" id="UP000297245">
    <property type="component" value="Unassembled WGS sequence"/>
</dbReference>
<dbReference type="SMART" id="SM00825">
    <property type="entry name" value="PKS_KS"/>
    <property type="match status" value="1"/>
</dbReference>
<dbReference type="Gene3D" id="3.40.47.10">
    <property type="match status" value="1"/>
</dbReference>
<dbReference type="PROSITE" id="PS50075">
    <property type="entry name" value="CARRIER"/>
    <property type="match status" value="1"/>
</dbReference>
<dbReference type="PANTHER" id="PTHR43775:SF37">
    <property type="entry name" value="SI:DKEY-61P9.11"/>
    <property type="match status" value="1"/>
</dbReference>
<dbReference type="InterPro" id="IPR049552">
    <property type="entry name" value="PKS_DH_N"/>
</dbReference>
<evidence type="ECO:0000313" key="10">
    <source>
        <dbReference type="EMBL" id="THU95611.1"/>
    </source>
</evidence>
<gene>
    <name evidence="10" type="ORF">K435DRAFT_859397</name>
</gene>
<dbReference type="Pfam" id="PF16197">
    <property type="entry name" value="KAsynt_C_assoc"/>
    <property type="match status" value="1"/>
</dbReference>
<dbReference type="InterPro" id="IPR049900">
    <property type="entry name" value="PKS_mFAS_DH"/>
</dbReference>
<dbReference type="SUPFAM" id="SSF47336">
    <property type="entry name" value="ACP-like"/>
    <property type="match status" value="1"/>
</dbReference>
<feature type="region of interest" description="C-terminal hotdog fold" evidence="6">
    <location>
        <begin position="1000"/>
        <end position="1150"/>
    </location>
</feature>
<dbReference type="PANTHER" id="PTHR43775">
    <property type="entry name" value="FATTY ACID SYNTHASE"/>
    <property type="match status" value="1"/>
</dbReference>
<feature type="domain" description="Carrier" evidence="7">
    <location>
        <begin position="2017"/>
        <end position="2091"/>
    </location>
</feature>
<evidence type="ECO:0000313" key="11">
    <source>
        <dbReference type="Proteomes" id="UP000297245"/>
    </source>
</evidence>
<feature type="active site" description="Proton acceptor; for dehydratase activity" evidence="6">
    <location>
        <position position="905"/>
    </location>
</feature>
<dbReference type="InterPro" id="IPR050091">
    <property type="entry name" value="PKS_NRPS_Biosynth_Enz"/>
</dbReference>
<dbReference type="InterPro" id="IPR020807">
    <property type="entry name" value="PKS_DH"/>
</dbReference>
<dbReference type="InterPro" id="IPR001227">
    <property type="entry name" value="Ac_transferase_dom_sf"/>
</dbReference>
<dbReference type="CDD" id="cd00833">
    <property type="entry name" value="PKS"/>
    <property type="match status" value="1"/>
</dbReference>
<comment type="pathway">
    <text evidence="1">Secondary metabolite biosynthesis.</text>
</comment>
<keyword evidence="4" id="KW-0808">Transferase</keyword>
<dbReference type="Pfam" id="PF00698">
    <property type="entry name" value="Acyl_transf_1"/>
    <property type="match status" value="1"/>
</dbReference>
<dbReference type="InterPro" id="IPR013968">
    <property type="entry name" value="PKS_KR"/>
</dbReference>
<dbReference type="SUPFAM" id="SSF52151">
    <property type="entry name" value="FabD/lysophospholipase-like"/>
    <property type="match status" value="1"/>
</dbReference>
<evidence type="ECO:0000256" key="6">
    <source>
        <dbReference type="PROSITE-ProRule" id="PRU01363"/>
    </source>
</evidence>
<dbReference type="InterPro" id="IPR016035">
    <property type="entry name" value="Acyl_Trfase/lysoPLipase"/>
</dbReference>
<evidence type="ECO:0000256" key="4">
    <source>
        <dbReference type="ARBA" id="ARBA00022679"/>
    </source>
</evidence>
<dbReference type="Pfam" id="PF08659">
    <property type="entry name" value="KR"/>
    <property type="match status" value="1"/>
</dbReference>
<evidence type="ECO:0000256" key="1">
    <source>
        <dbReference type="ARBA" id="ARBA00005179"/>
    </source>
</evidence>
<proteinExistence type="predicted"/>
<dbReference type="InterPro" id="IPR036736">
    <property type="entry name" value="ACP-like_sf"/>
</dbReference>
<protein>
    <submittedName>
        <fullName evidence="10">Uncharacterized protein</fullName>
    </submittedName>
</protein>
<dbReference type="PROSITE" id="PS52019">
    <property type="entry name" value="PKS_MFAS_DH"/>
    <property type="match status" value="1"/>
</dbReference>
<keyword evidence="5" id="KW-0511">Multifunctional enzyme</keyword>
<dbReference type="GO" id="GO:0004312">
    <property type="term" value="F:fatty acid synthase activity"/>
    <property type="evidence" value="ECO:0007669"/>
    <property type="project" value="TreeGrafter"/>
</dbReference>
<dbReference type="Pfam" id="PF14765">
    <property type="entry name" value="PS-DH"/>
    <property type="match status" value="1"/>
</dbReference>
<dbReference type="GO" id="GO:0044550">
    <property type="term" value="P:secondary metabolite biosynthetic process"/>
    <property type="evidence" value="ECO:0007669"/>
    <property type="project" value="UniProtKB-ARBA"/>
</dbReference>
<dbReference type="Gene3D" id="1.10.1200.10">
    <property type="entry name" value="ACP-like"/>
    <property type="match status" value="1"/>
</dbReference>
<dbReference type="GO" id="GO:0006633">
    <property type="term" value="P:fatty acid biosynthetic process"/>
    <property type="evidence" value="ECO:0007669"/>
    <property type="project" value="TreeGrafter"/>
</dbReference>
<dbReference type="SUPFAM" id="SSF51735">
    <property type="entry name" value="NAD(P)-binding Rossmann-fold domains"/>
    <property type="match status" value="2"/>
</dbReference>
<dbReference type="Pfam" id="PF02801">
    <property type="entry name" value="Ketoacyl-synt_C"/>
    <property type="match status" value="1"/>
</dbReference>
<evidence type="ECO:0000256" key="3">
    <source>
        <dbReference type="ARBA" id="ARBA00022553"/>
    </source>
</evidence>
<dbReference type="Pfam" id="PF21089">
    <property type="entry name" value="PKS_DH_N"/>
    <property type="match status" value="1"/>
</dbReference>
<dbReference type="InterPro" id="IPR049551">
    <property type="entry name" value="PKS_DH_C"/>
</dbReference>
<evidence type="ECO:0000259" key="9">
    <source>
        <dbReference type="PROSITE" id="PS52019"/>
    </source>
</evidence>
<evidence type="ECO:0000259" key="7">
    <source>
        <dbReference type="PROSITE" id="PS50075"/>
    </source>
</evidence>
<dbReference type="SUPFAM" id="SSF53901">
    <property type="entry name" value="Thiolase-like"/>
    <property type="match status" value="1"/>
</dbReference>
<organism evidence="10 11">
    <name type="scientific">Dendrothele bispora (strain CBS 962.96)</name>
    <dbReference type="NCBI Taxonomy" id="1314807"/>
    <lineage>
        <taxon>Eukaryota</taxon>
        <taxon>Fungi</taxon>
        <taxon>Dikarya</taxon>
        <taxon>Basidiomycota</taxon>
        <taxon>Agaricomycotina</taxon>
        <taxon>Agaricomycetes</taxon>
        <taxon>Agaricomycetidae</taxon>
        <taxon>Agaricales</taxon>
        <taxon>Agaricales incertae sedis</taxon>
        <taxon>Dendrothele</taxon>
    </lineage>
</organism>
<dbReference type="InterPro" id="IPR014030">
    <property type="entry name" value="Ketoacyl_synth_N"/>
</dbReference>
<dbReference type="Pfam" id="PF00550">
    <property type="entry name" value="PP-binding"/>
    <property type="match status" value="1"/>
</dbReference>
<dbReference type="SUPFAM" id="SSF55048">
    <property type="entry name" value="Probable ACP-binding domain of malonyl-CoA ACP transacylase"/>
    <property type="match status" value="1"/>
</dbReference>
<keyword evidence="2" id="KW-0596">Phosphopantetheine</keyword>
<dbReference type="Pfam" id="PF07993">
    <property type="entry name" value="NAD_binding_4"/>
    <property type="match status" value="1"/>
</dbReference>
<dbReference type="InterPro" id="IPR036291">
    <property type="entry name" value="NAD(P)-bd_dom_sf"/>
</dbReference>
<feature type="domain" description="Ketosynthase family 3 (KS3)" evidence="8">
    <location>
        <begin position="2"/>
        <end position="409"/>
    </location>
</feature>
<accession>A0A4S8M1B2</accession>
<reference evidence="10 11" key="1">
    <citation type="journal article" date="2019" name="Nat. Ecol. Evol.">
        <title>Megaphylogeny resolves global patterns of mushroom evolution.</title>
        <authorList>
            <person name="Varga T."/>
            <person name="Krizsan K."/>
            <person name="Foldi C."/>
            <person name="Dima B."/>
            <person name="Sanchez-Garcia M."/>
            <person name="Sanchez-Ramirez S."/>
            <person name="Szollosi G.J."/>
            <person name="Szarkandi J.G."/>
            <person name="Papp V."/>
            <person name="Albert L."/>
            <person name="Andreopoulos W."/>
            <person name="Angelini C."/>
            <person name="Antonin V."/>
            <person name="Barry K.W."/>
            <person name="Bougher N.L."/>
            <person name="Buchanan P."/>
            <person name="Buyck B."/>
            <person name="Bense V."/>
            <person name="Catcheside P."/>
            <person name="Chovatia M."/>
            <person name="Cooper J."/>
            <person name="Damon W."/>
            <person name="Desjardin D."/>
            <person name="Finy P."/>
            <person name="Geml J."/>
            <person name="Haridas S."/>
            <person name="Hughes K."/>
            <person name="Justo A."/>
            <person name="Karasinski D."/>
            <person name="Kautmanova I."/>
            <person name="Kiss B."/>
            <person name="Kocsube S."/>
            <person name="Kotiranta H."/>
            <person name="LaButti K.M."/>
            <person name="Lechner B.E."/>
            <person name="Liimatainen K."/>
            <person name="Lipzen A."/>
            <person name="Lukacs Z."/>
            <person name="Mihaltcheva S."/>
            <person name="Morgado L.N."/>
            <person name="Niskanen T."/>
            <person name="Noordeloos M.E."/>
            <person name="Ohm R.A."/>
            <person name="Ortiz-Santana B."/>
            <person name="Ovrebo C."/>
            <person name="Racz N."/>
            <person name="Riley R."/>
            <person name="Savchenko A."/>
            <person name="Shiryaev A."/>
            <person name="Soop K."/>
            <person name="Spirin V."/>
            <person name="Szebenyi C."/>
            <person name="Tomsovsky M."/>
            <person name="Tulloss R.E."/>
            <person name="Uehling J."/>
            <person name="Grigoriev I.V."/>
            <person name="Vagvolgyi C."/>
            <person name="Papp T."/>
            <person name="Martin F.M."/>
            <person name="Miettinen O."/>
            <person name="Hibbett D.S."/>
            <person name="Nagy L.G."/>
        </authorList>
    </citation>
    <scope>NUCLEOTIDE SEQUENCE [LARGE SCALE GENOMIC DNA]</scope>
    <source>
        <strain evidence="10 11">CBS 962.96</strain>
    </source>
</reference>
<dbReference type="SMART" id="SM00826">
    <property type="entry name" value="PKS_DH"/>
    <property type="match status" value="1"/>
</dbReference>
<name>A0A4S8M1B2_DENBC</name>
<evidence type="ECO:0000256" key="2">
    <source>
        <dbReference type="ARBA" id="ARBA00022450"/>
    </source>
</evidence>
<dbReference type="InterPro" id="IPR014031">
    <property type="entry name" value="Ketoacyl_synth_C"/>
</dbReference>
<dbReference type="Gene3D" id="3.10.129.110">
    <property type="entry name" value="Polyketide synthase dehydratase"/>
    <property type="match status" value="1"/>
</dbReference>